<dbReference type="OrthoDB" id="2163142at2759"/>
<dbReference type="EMBL" id="MCGO01000008">
    <property type="protein sequence ID" value="ORY49987.1"/>
    <property type="molecule type" value="Genomic_DNA"/>
</dbReference>
<evidence type="ECO:0000313" key="2">
    <source>
        <dbReference type="EMBL" id="ORY49987.1"/>
    </source>
</evidence>
<protein>
    <submittedName>
        <fullName evidence="2">Uncharacterized protein</fullName>
    </submittedName>
</protein>
<keyword evidence="3" id="KW-1185">Reference proteome</keyword>
<feature type="region of interest" description="Disordered" evidence="1">
    <location>
        <begin position="113"/>
        <end position="142"/>
    </location>
</feature>
<dbReference type="Proteomes" id="UP000193642">
    <property type="component" value="Unassembled WGS sequence"/>
</dbReference>
<comment type="caution">
    <text evidence="2">The sequence shown here is derived from an EMBL/GenBank/DDBJ whole genome shotgun (WGS) entry which is preliminary data.</text>
</comment>
<evidence type="ECO:0000313" key="3">
    <source>
        <dbReference type="Proteomes" id="UP000193642"/>
    </source>
</evidence>
<reference evidence="2 3" key="1">
    <citation type="submission" date="2016-07" db="EMBL/GenBank/DDBJ databases">
        <title>Pervasive Adenine N6-methylation of Active Genes in Fungi.</title>
        <authorList>
            <consortium name="DOE Joint Genome Institute"/>
            <person name="Mondo S.J."/>
            <person name="Dannebaum R.O."/>
            <person name="Kuo R.C."/>
            <person name="Labutti K."/>
            <person name="Haridas S."/>
            <person name="Kuo A."/>
            <person name="Salamov A."/>
            <person name="Ahrendt S.R."/>
            <person name="Lipzen A."/>
            <person name="Sullivan W."/>
            <person name="Andreopoulos W.B."/>
            <person name="Clum A."/>
            <person name="Lindquist E."/>
            <person name="Daum C."/>
            <person name="Ramamoorthy G.K."/>
            <person name="Gryganskyi A."/>
            <person name="Culley D."/>
            <person name="Magnuson J.K."/>
            <person name="James T.Y."/>
            <person name="O'Malley M.A."/>
            <person name="Stajich J.E."/>
            <person name="Spatafora J.W."/>
            <person name="Visel A."/>
            <person name="Grigoriev I.V."/>
        </authorList>
    </citation>
    <scope>NUCLEOTIDE SEQUENCE [LARGE SCALE GENOMIC DNA]</scope>
    <source>
        <strain evidence="2 3">JEL800</strain>
    </source>
</reference>
<feature type="compositionally biased region" description="Basic and acidic residues" evidence="1">
    <location>
        <begin position="113"/>
        <end position="124"/>
    </location>
</feature>
<proteinExistence type="predicted"/>
<dbReference type="AlphaFoldDB" id="A0A1Y2CSQ5"/>
<feature type="compositionally biased region" description="Polar residues" evidence="1">
    <location>
        <begin position="125"/>
        <end position="134"/>
    </location>
</feature>
<organism evidence="2 3">
    <name type="scientific">Rhizoclosmatium globosum</name>
    <dbReference type="NCBI Taxonomy" id="329046"/>
    <lineage>
        <taxon>Eukaryota</taxon>
        <taxon>Fungi</taxon>
        <taxon>Fungi incertae sedis</taxon>
        <taxon>Chytridiomycota</taxon>
        <taxon>Chytridiomycota incertae sedis</taxon>
        <taxon>Chytridiomycetes</taxon>
        <taxon>Chytridiales</taxon>
        <taxon>Chytriomycetaceae</taxon>
        <taxon>Rhizoclosmatium</taxon>
    </lineage>
</organism>
<accession>A0A1Y2CSQ5</accession>
<sequence>MPHAMMGMVGVGLGQDVRYDRRPDSPNAWWGVDQTQGMMENEHGHVLGGVEQHHHHQQQHDHGIMISGGVNEDEMEQMAASASAAAAIAAQGQFMIPTPEGQHRGMGGMSGAVHEDEGVFHHPDVSTSSSQDGESQQDKNLRRGKGAVYCVHRKLLHRCSDCSTLNNPSHVITRVSAVCHHGKRRSQCIQCYDEGTGGSIICEHRRQKYACPSVLMKS</sequence>
<gene>
    <name evidence="2" type="ORF">BCR33DRAFT_558165</name>
</gene>
<evidence type="ECO:0000256" key="1">
    <source>
        <dbReference type="SAM" id="MobiDB-lite"/>
    </source>
</evidence>
<name>A0A1Y2CSQ5_9FUNG</name>